<reference evidence="4" key="2">
    <citation type="submission" date="2020-10" db="UniProtKB">
        <authorList>
            <consortium name="WormBaseParasite"/>
        </authorList>
    </citation>
    <scope>IDENTIFICATION</scope>
</reference>
<name>A0A7E4UU60_PANRE</name>
<proteinExistence type="predicted"/>
<evidence type="ECO:0000313" key="4">
    <source>
        <dbReference type="WBParaSite" id="Pan_g12402.t1"/>
    </source>
</evidence>
<reference evidence="3" key="1">
    <citation type="journal article" date="2013" name="Genetics">
        <title>The draft genome and transcriptome of Panagrellus redivivus are shaped by the harsh demands of a free-living lifestyle.</title>
        <authorList>
            <person name="Srinivasan J."/>
            <person name="Dillman A.R."/>
            <person name="Macchietto M.G."/>
            <person name="Heikkinen L."/>
            <person name="Lakso M."/>
            <person name="Fracchia K.M."/>
            <person name="Antoshechkin I."/>
            <person name="Mortazavi A."/>
            <person name="Wong G."/>
            <person name="Sternberg P.W."/>
        </authorList>
    </citation>
    <scope>NUCLEOTIDE SEQUENCE [LARGE SCALE GENOMIC DNA]</scope>
    <source>
        <strain evidence="3">MT8872</strain>
    </source>
</reference>
<dbReference type="InterPro" id="IPR007284">
    <property type="entry name" value="Ground-like_dom"/>
</dbReference>
<keyword evidence="3" id="KW-1185">Reference proteome</keyword>
<feature type="compositionally biased region" description="Pro residues" evidence="1">
    <location>
        <begin position="22"/>
        <end position="44"/>
    </location>
</feature>
<sequence length="166" mass="17929">MAVPPIPTYQKPRKKKRRGCPSPMPCPFPPPDPIPPICPEPPPCNVNAGGGLSFPVDSKAGSGHSAPVPPPPPPPPPSYPTRTRSRRATTGIDPAKCNSKDLQQIMTAQITESPTTSKRNIQSFASTNLNGTFDVICSLHEFSYFATTKIYCEVQKGEVTCFAFLH</sequence>
<dbReference type="WBParaSite" id="Pan_g12402.t1">
    <property type="protein sequence ID" value="Pan_g12402.t1"/>
    <property type="gene ID" value="Pan_g12402"/>
</dbReference>
<dbReference type="Proteomes" id="UP000492821">
    <property type="component" value="Unassembled WGS sequence"/>
</dbReference>
<feature type="region of interest" description="Disordered" evidence="1">
    <location>
        <begin position="1"/>
        <end position="96"/>
    </location>
</feature>
<accession>A0A7E4UU60</accession>
<protein>
    <submittedName>
        <fullName evidence="4">Ground-like domain-containing protein</fullName>
    </submittedName>
</protein>
<feature type="domain" description="Ground-like" evidence="2">
    <location>
        <begin position="96"/>
        <end position="164"/>
    </location>
</feature>
<dbReference type="AlphaFoldDB" id="A0A7E4UU60"/>
<organism evidence="3 4">
    <name type="scientific">Panagrellus redivivus</name>
    <name type="common">Microworm</name>
    <dbReference type="NCBI Taxonomy" id="6233"/>
    <lineage>
        <taxon>Eukaryota</taxon>
        <taxon>Metazoa</taxon>
        <taxon>Ecdysozoa</taxon>
        <taxon>Nematoda</taxon>
        <taxon>Chromadorea</taxon>
        <taxon>Rhabditida</taxon>
        <taxon>Tylenchina</taxon>
        <taxon>Panagrolaimomorpha</taxon>
        <taxon>Panagrolaimoidea</taxon>
        <taxon>Panagrolaimidae</taxon>
        <taxon>Panagrellus</taxon>
    </lineage>
</organism>
<dbReference type="Pfam" id="PF04155">
    <property type="entry name" value="Ground-like"/>
    <property type="match status" value="1"/>
</dbReference>
<evidence type="ECO:0000313" key="3">
    <source>
        <dbReference type="Proteomes" id="UP000492821"/>
    </source>
</evidence>
<feature type="compositionally biased region" description="Pro residues" evidence="1">
    <location>
        <begin position="67"/>
        <end position="79"/>
    </location>
</feature>
<evidence type="ECO:0000256" key="1">
    <source>
        <dbReference type="SAM" id="MobiDB-lite"/>
    </source>
</evidence>
<evidence type="ECO:0000259" key="2">
    <source>
        <dbReference type="Pfam" id="PF04155"/>
    </source>
</evidence>